<sequence length="206" mass="22321">MKLRRAQGKSRRATGPRARRRVRRIAVGVVPVAALALSAPAHAGVLVSPNSATRTAGSAESAGMRLLGTANAQVVNANSNKCLDVAGWNTQDWARVQQWDCTGGANQRWTLVDVGSGHFELVNSNSNKCADVAGWNKENWAVVQQWTCHGGANQQWSLVDMGGSRFELVNVNSNKCMDVAGWNKESWATIQQWDCTGGANQQWSFV</sequence>
<evidence type="ECO:0000313" key="5">
    <source>
        <dbReference type="Proteomes" id="UP001500879"/>
    </source>
</evidence>
<dbReference type="SMART" id="SM00458">
    <property type="entry name" value="RICIN"/>
    <property type="match status" value="1"/>
</dbReference>
<reference evidence="5" key="1">
    <citation type="journal article" date="2019" name="Int. J. Syst. Evol. Microbiol.">
        <title>The Global Catalogue of Microorganisms (GCM) 10K type strain sequencing project: providing services to taxonomists for standard genome sequencing and annotation.</title>
        <authorList>
            <consortium name="The Broad Institute Genomics Platform"/>
            <consortium name="The Broad Institute Genome Sequencing Center for Infectious Disease"/>
            <person name="Wu L."/>
            <person name="Ma J."/>
        </authorList>
    </citation>
    <scope>NUCLEOTIDE SEQUENCE [LARGE SCALE GENOMIC DNA]</scope>
    <source>
        <strain evidence="5">JCM 4788</strain>
    </source>
</reference>
<feature type="signal peptide" evidence="2">
    <location>
        <begin position="1"/>
        <end position="43"/>
    </location>
</feature>
<accession>A0ABP3IHQ8</accession>
<dbReference type="Pfam" id="PF00652">
    <property type="entry name" value="Ricin_B_lectin"/>
    <property type="match status" value="1"/>
</dbReference>
<dbReference type="Proteomes" id="UP001500879">
    <property type="component" value="Unassembled WGS sequence"/>
</dbReference>
<feature type="region of interest" description="Disordered" evidence="1">
    <location>
        <begin position="1"/>
        <end position="20"/>
    </location>
</feature>
<evidence type="ECO:0000313" key="4">
    <source>
        <dbReference type="EMBL" id="GAA0400912.1"/>
    </source>
</evidence>
<dbReference type="CDD" id="cd00161">
    <property type="entry name" value="beta-trefoil_Ricin-like"/>
    <property type="match status" value="1"/>
</dbReference>
<feature type="chain" id="PRO_5046295784" description="Ricin B lectin domain-containing protein" evidence="2">
    <location>
        <begin position="44"/>
        <end position="206"/>
    </location>
</feature>
<gene>
    <name evidence="4" type="ORF">GCM10010357_22470</name>
</gene>
<dbReference type="InterPro" id="IPR035992">
    <property type="entry name" value="Ricin_B-like_lectins"/>
</dbReference>
<dbReference type="Gene3D" id="2.80.10.50">
    <property type="match status" value="3"/>
</dbReference>
<dbReference type="EMBL" id="BAAABX010000023">
    <property type="protein sequence ID" value="GAA0400912.1"/>
    <property type="molecule type" value="Genomic_DNA"/>
</dbReference>
<protein>
    <recommendedName>
        <fullName evidence="3">Ricin B lectin domain-containing protein</fullName>
    </recommendedName>
</protein>
<name>A0ABP3IHQ8_9ACTN</name>
<evidence type="ECO:0000256" key="2">
    <source>
        <dbReference type="SAM" id="SignalP"/>
    </source>
</evidence>
<dbReference type="SUPFAM" id="SSF50370">
    <property type="entry name" value="Ricin B-like lectins"/>
    <property type="match status" value="1"/>
</dbReference>
<feature type="domain" description="Ricin B lectin" evidence="3">
    <location>
        <begin position="68"/>
        <end position="206"/>
    </location>
</feature>
<evidence type="ECO:0000259" key="3">
    <source>
        <dbReference type="SMART" id="SM00458"/>
    </source>
</evidence>
<proteinExistence type="predicted"/>
<dbReference type="InterPro" id="IPR000772">
    <property type="entry name" value="Ricin_B_lectin"/>
</dbReference>
<comment type="caution">
    <text evidence="4">The sequence shown here is derived from an EMBL/GenBank/DDBJ whole genome shotgun (WGS) entry which is preliminary data.</text>
</comment>
<organism evidence="4 5">
    <name type="scientific">Streptomyces luteireticuli</name>
    <dbReference type="NCBI Taxonomy" id="173858"/>
    <lineage>
        <taxon>Bacteria</taxon>
        <taxon>Bacillati</taxon>
        <taxon>Actinomycetota</taxon>
        <taxon>Actinomycetes</taxon>
        <taxon>Kitasatosporales</taxon>
        <taxon>Streptomycetaceae</taxon>
        <taxon>Streptomyces</taxon>
    </lineage>
</organism>
<keyword evidence="5" id="KW-1185">Reference proteome</keyword>
<keyword evidence="2" id="KW-0732">Signal</keyword>
<dbReference type="PROSITE" id="PS50231">
    <property type="entry name" value="RICIN_B_LECTIN"/>
    <property type="match status" value="1"/>
</dbReference>
<evidence type="ECO:0000256" key="1">
    <source>
        <dbReference type="SAM" id="MobiDB-lite"/>
    </source>
</evidence>